<feature type="domain" description="SGNH hydrolase-type esterase" evidence="4">
    <location>
        <begin position="69"/>
        <end position="310"/>
    </location>
</feature>
<dbReference type="AlphaFoldDB" id="A0A1S2NVY9"/>
<dbReference type="InterPro" id="IPR013830">
    <property type="entry name" value="SGNH_hydro"/>
</dbReference>
<protein>
    <submittedName>
        <fullName evidence="5">Hydrolase</fullName>
    </submittedName>
</protein>
<sequence>MPRAASPSTHRSHRAPRTTTAEAPCAPRAARGAKALVRWTSALAGGLLLATVSTTTAHAAPSTGGAYVALGDSYAAGAGIPAQSAGLCMRSDHDYGRLVAASLGPRTYRDVTCAGAKVGALTTAQTDAGVVVNGPQLDAVAPDTTLVTLTVAGDDLGTSDFGFGDLAVTCTALSVTDPLGTPCHDYYQHTLDERLDAAAARLGSALRLIRERAPQARVLVVGYPAVLPDDPGKCLGKLPVTTGDIAFLRSVLGDLDDAVAATARAAGATYVDTLTPTRGHDSCSAAPWIEGLFPASPTLPLHPNATGERAMANAVLDALDT</sequence>
<dbReference type="OrthoDB" id="5503950at2"/>
<dbReference type="RefSeq" id="WP_071386666.1">
    <property type="nucleotide sequence ID" value="NZ_MLYO01000134.1"/>
</dbReference>
<keyword evidence="6" id="KW-1185">Reference proteome</keyword>
<comment type="caution">
    <text evidence="5">The sequence shown here is derived from an EMBL/GenBank/DDBJ whole genome shotgun (WGS) entry which is preliminary data.</text>
</comment>
<keyword evidence="2" id="KW-1015">Disulfide bond</keyword>
<gene>
    <name evidence="5" type="ORF">BIV23_44345</name>
</gene>
<keyword evidence="5" id="KW-0378">Hydrolase</keyword>
<dbReference type="Gene3D" id="3.40.50.1110">
    <property type="entry name" value="SGNH hydrolase"/>
    <property type="match status" value="1"/>
</dbReference>
<name>A0A1S2NVY9_9ACTN</name>
<feature type="disulfide bond" evidence="2">
    <location>
        <begin position="170"/>
        <end position="183"/>
    </location>
</feature>
<evidence type="ECO:0000256" key="1">
    <source>
        <dbReference type="PIRSR" id="PIRSR637460-1"/>
    </source>
</evidence>
<dbReference type="GO" id="GO:0004806">
    <property type="term" value="F:triacylglycerol lipase activity"/>
    <property type="evidence" value="ECO:0007669"/>
    <property type="project" value="TreeGrafter"/>
</dbReference>
<feature type="disulfide bond" evidence="2">
    <location>
        <begin position="88"/>
        <end position="113"/>
    </location>
</feature>
<dbReference type="PANTHER" id="PTHR37981">
    <property type="entry name" value="LIPASE 2"/>
    <property type="match status" value="1"/>
</dbReference>
<accession>A0A1S2NVY9</accession>
<dbReference type="PANTHER" id="PTHR37981:SF1">
    <property type="entry name" value="SGNH HYDROLASE-TYPE ESTERASE DOMAIN-CONTAINING PROTEIN"/>
    <property type="match status" value="1"/>
</dbReference>
<feature type="disulfide bond" evidence="2">
    <location>
        <begin position="234"/>
        <end position="283"/>
    </location>
</feature>
<feature type="region of interest" description="Disordered" evidence="3">
    <location>
        <begin position="1"/>
        <end position="26"/>
    </location>
</feature>
<proteinExistence type="predicted"/>
<feature type="active site" evidence="1">
    <location>
        <position position="302"/>
    </location>
</feature>
<evidence type="ECO:0000256" key="3">
    <source>
        <dbReference type="SAM" id="MobiDB-lite"/>
    </source>
</evidence>
<reference evidence="5 6" key="1">
    <citation type="submission" date="2016-10" db="EMBL/GenBank/DDBJ databases">
        <title>Genome sequence of Streptomyces sp. MUSC 1.</title>
        <authorList>
            <person name="Lee L.-H."/>
            <person name="Ser H.-L."/>
            <person name="Law J.W.-F."/>
        </authorList>
    </citation>
    <scope>NUCLEOTIDE SEQUENCE [LARGE SCALE GENOMIC DNA]</scope>
    <source>
        <strain evidence="5 6">MUSC 1</strain>
    </source>
</reference>
<evidence type="ECO:0000313" key="5">
    <source>
        <dbReference type="EMBL" id="OIJ85713.1"/>
    </source>
</evidence>
<dbReference type="SUPFAM" id="SSF52266">
    <property type="entry name" value="SGNH hydrolase"/>
    <property type="match status" value="1"/>
</dbReference>
<dbReference type="Pfam" id="PF13472">
    <property type="entry name" value="Lipase_GDSL_2"/>
    <property type="match status" value="1"/>
</dbReference>
<dbReference type="InterPro" id="IPR036514">
    <property type="entry name" value="SGNH_hydro_sf"/>
</dbReference>
<dbReference type="EMBL" id="MLYO01000134">
    <property type="protein sequence ID" value="OIJ85713.1"/>
    <property type="molecule type" value="Genomic_DNA"/>
</dbReference>
<dbReference type="CDD" id="cd01823">
    <property type="entry name" value="SEST_like"/>
    <property type="match status" value="1"/>
</dbReference>
<dbReference type="Proteomes" id="UP000179642">
    <property type="component" value="Unassembled WGS sequence"/>
</dbReference>
<evidence type="ECO:0000313" key="6">
    <source>
        <dbReference type="Proteomes" id="UP000179642"/>
    </source>
</evidence>
<dbReference type="GO" id="GO:0019433">
    <property type="term" value="P:triglyceride catabolic process"/>
    <property type="evidence" value="ECO:0007669"/>
    <property type="project" value="TreeGrafter"/>
</dbReference>
<feature type="active site" description="Nucleophile" evidence="1">
    <location>
        <position position="73"/>
    </location>
</feature>
<organism evidence="5 6">
    <name type="scientific">Streptomyces monashensis</name>
    <dbReference type="NCBI Taxonomy" id="1678012"/>
    <lineage>
        <taxon>Bacteria</taxon>
        <taxon>Bacillati</taxon>
        <taxon>Actinomycetota</taxon>
        <taxon>Actinomycetes</taxon>
        <taxon>Kitasatosporales</taxon>
        <taxon>Streptomycetaceae</taxon>
        <taxon>Streptomyces</taxon>
    </lineage>
</organism>
<dbReference type="InterPro" id="IPR037460">
    <property type="entry name" value="SEST-like"/>
</dbReference>
<evidence type="ECO:0000259" key="4">
    <source>
        <dbReference type="Pfam" id="PF13472"/>
    </source>
</evidence>
<evidence type="ECO:0000256" key="2">
    <source>
        <dbReference type="PIRSR" id="PIRSR637460-2"/>
    </source>
</evidence>